<dbReference type="Proteomes" id="UP001054252">
    <property type="component" value="Unassembled WGS sequence"/>
</dbReference>
<protein>
    <submittedName>
        <fullName evidence="1">Uncharacterized protein</fullName>
    </submittedName>
</protein>
<dbReference type="EMBL" id="BPVZ01000019">
    <property type="protein sequence ID" value="GKV02563.1"/>
    <property type="molecule type" value="Genomic_DNA"/>
</dbReference>
<accession>A0AAV5IWC9</accession>
<dbReference type="AlphaFoldDB" id="A0AAV5IWC9"/>
<organism evidence="1 2">
    <name type="scientific">Rubroshorea leprosula</name>
    <dbReference type="NCBI Taxonomy" id="152421"/>
    <lineage>
        <taxon>Eukaryota</taxon>
        <taxon>Viridiplantae</taxon>
        <taxon>Streptophyta</taxon>
        <taxon>Embryophyta</taxon>
        <taxon>Tracheophyta</taxon>
        <taxon>Spermatophyta</taxon>
        <taxon>Magnoliopsida</taxon>
        <taxon>eudicotyledons</taxon>
        <taxon>Gunneridae</taxon>
        <taxon>Pentapetalae</taxon>
        <taxon>rosids</taxon>
        <taxon>malvids</taxon>
        <taxon>Malvales</taxon>
        <taxon>Dipterocarpaceae</taxon>
        <taxon>Rubroshorea</taxon>
    </lineage>
</organism>
<evidence type="ECO:0000313" key="1">
    <source>
        <dbReference type="EMBL" id="GKV02563.1"/>
    </source>
</evidence>
<comment type="caution">
    <text evidence="1">The sequence shown here is derived from an EMBL/GenBank/DDBJ whole genome shotgun (WGS) entry which is preliminary data.</text>
</comment>
<gene>
    <name evidence="1" type="ORF">SLEP1_g14992</name>
</gene>
<proteinExistence type="predicted"/>
<evidence type="ECO:0000313" key="2">
    <source>
        <dbReference type="Proteomes" id="UP001054252"/>
    </source>
</evidence>
<keyword evidence="2" id="KW-1185">Reference proteome</keyword>
<reference evidence="1 2" key="1">
    <citation type="journal article" date="2021" name="Commun. Biol.">
        <title>The genome of Shorea leprosula (Dipterocarpaceae) highlights the ecological relevance of drought in aseasonal tropical rainforests.</title>
        <authorList>
            <person name="Ng K.K.S."/>
            <person name="Kobayashi M.J."/>
            <person name="Fawcett J.A."/>
            <person name="Hatakeyama M."/>
            <person name="Paape T."/>
            <person name="Ng C.H."/>
            <person name="Ang C.C."/>
            <person name="Tnah L.H."/>
            <person name="Lee C.T."/>
            <person name="Nishiyama T."/>
            <person name="Sese J."/>
            <person name="O'Brien M.J."/>
            <person name="Copetti D."/>
            <person name="Mohd Noor M.I."/>
            <person name="Ong R.C."/>
            <person name="Putra M."/>
            <person name="Sireger I.Z."/>
            <person name="Indrioko S."/>
            <person name="Kosugi Y."/>
            <person name="Izuno A."/>
            <person name="Isagi Y."/>
            <person name="Lee S.L."/>
            <person name="Shimizu K.K."/>
        </authorList>
    </citation>
    <scope>NUCLEOTIDE SEQUENCE [LARGE SCALE GENOMIC DNA]</scope>
    <source>
        <strain evidence="1">214</strain>
    </source>
</reference>
<sequence length="127" mass="14563">MEVVDPLMEEVVNVETLWEIFDLAFQCAGPMRNDRPDMKLVAEELWAIRTDYLKSNERGAENKLQLREVSSPLYPISCFSLSFSHPSMFCGYKSVQIGLKPNVVPLLLKKAQFKPYTMNLPHALPLF</sequence>
<name>A0AAV5IWC9_9ROSI</name>